<reference evidence="2" key="1">
    <citation type="submission" date="2016-10" db="EMBL/GenBank/DDBJ databases">
        <authorList>
            <person name="Varghese N."/>
        </authorList>
    </citation>
    <scope>NUCLEOTIDE SEQUENCE [LARGE SCALE GENOMIC DNA]</scope>
    <source>
        <strain evidence="2">DSM 24868</strain>
    </source>
</reference>
<proteinExistence type="predicted"/>
<dbReference type="EMBL" id="FNZI01000001">
    <property type="protein sequence ID" value="SEI88259.1"/>
    <property type="molecule type" value="Genomic_DNA"/>
</dbReference>
<evidence type="ECO:0000313" key="2">
    <source>
        <dbReference type="Proteomes" id="UP000183315"/>
    </source>
</evidence>
<evidence type="ECO:0000313" key="1">
    <source>
        <dbReference type="EMBL" id="SEI88259.1"/>
    </source>
</evidence>
<accession>A0A1H6U7D2</accession>
<name>A0A1H6U7D2_9MICO</name>
<gene>
    <name evidence="1" type="ORF">SAMN05421637_0295</name>
</gene>
<evidence type="ECO:0008006" key="3">
    <source>
        <dbReference type="Google" id="ProtNLM"/>
    </source>
</evidence>
<protein>
    <recommendedName>
        <fullName evidence="3">Thioredoxin domain-containing protein</fullName>
    </recommendedName>
</protein>
<sequence length="104" mass="10892">MQVDVLVIEGCVGRSRAVSLVRAALDTVGHPEVPVGELVVASEADARGLDFRGSPTIVVDGADLLPEGPRVERLACRVYATWSGLADVPDAEVVVAALRCRLDG</sequence>
<dbReference type="eggNOG" id="COG3339">
    <property type="taxonomic scope" value="Bacteria"/>
</dbReference>
<organism evidence="1 2">
    <name type="scientific">Demequina mangrovi</name>
    <dbReference type="NCBI Taxonomy" id="1043493"/>
    <lineage>
        <taxon>Bacteria</taxon>
        <taxon>Bacillati</taxon>
        <taxon>Actinomycetota</taxon>
        <taxon>Actinomycetes</taxon>
        <taxon>Micrococcales</taxon>
        <taxon>Demequinaceae</taxon>
        <taxon>Demequina</taxon>
    </lineage>
</organism>
<dbReference type="RefSeq" id="WP_042211998.1">
    <property type="nucleotide sequence ID" value="NZ_BBLU01000001.1"/>
</dbReference>
<dbReference type="Proteomes" id="UP000183315">
    <property type="component" value="Unassembled WGS sequence"/>
</dbReference>
<keyword evidence="2" id="KW-1185">Reference proteome</keyword>
<dbReference type="AlphaFoldDB" id="A0A1H6U7D2"/>
<dbReference type="OrthoDB" id="7185309at2"/>